<protein>
    <submittedName>
        <fullName evidence="1">Uncharacterized protein</fullName>
    </submittedName>
</protein>
<evidence type="ECO:0000313" key="2">
    <source>
        <dbReference type="Proteomes" id="UP000828941"/>
    </source>
</evidence>
<comment type="caution">
    <text evidence="1">The sequence shown here is derived from an EMBL/GenBank/DDBJ whole genome shotgun (WGS) entry which is preliminary data.</text>
</comment>
<dbReference type="Proteomes" id="UP000828941">
    <property type="component" value="Chromosome 8"/>
</dbReference>
<evidence type="ECO:0000313" key="1">
    <source>
        <dbReference type="EMBL" id="KAI4327223.1"/>
    </source>
</evidence>
<accession>A0ACB9MSN4</accession>
<keyword evidence="2" id="KW-1185">Reference proteome</keyword>
<name>A0ACB9MSN4_BAUVA</name>
<gene>
    <name evidence="1" type="ORF">L6164_019711</name>
</gene>
<organism evidence="1 2">
    <name type="scientific">Bauhinia variegata</name>
    <name type="common">Purple orchid tree</name>
    <name type="synonym">Phanera variegata</name>
    <dbReference type="NCBI Taxonomy" id="167791"/>
    <lineage>
        <taxon>Eukaryota</taxon>
        <taxon>Viridiplantae</taxon>
        <taxon>Streptophyta</taxon>
        <taxon>Embryophyta</taxon>
        <taxon>Tracheophyta</taxon>
        <taxon>Spermatophyta</taxon>
        <taxon>Magnoliopsida</taxon>
        <taxon>eudicotyledons</taxon>
        <taxon>Gunneridae</taxon>
        <taxon>Pentapetalae</taxon>
        <taxon>rosids</taxon>
        <taxon>fabids</taxon>
        <taxon>Fabales</taxon>
        <taxon>Fabaceae</taxon>
        <taxon>Cercidoideae</taxon>
        <taxon>Cercideae</taxon>
        <taxon>Bauhiniinae</taxon>
        <taxon>Bauhinia</taxon>
    </lineage>
</organism>
<proteinExistence type="predicted"/>
<sequence length="185" mass="19716">MVTQGQNEFDLRGKTVLELGAGVGLPGLTAAMLGASRVLLTDIEPLLPGLSRKVEANGMGNVVEVGKLVWGSDESLASLDEFDLVLMSDVFFDREEMESLGKTLKKACGEKTRVWASTEIRPWTGDCLSVLADMGFGVFELQSPLGPCRSSTAKADECSGPFVAFCLMPVSPNEAGRAPATFYSC</sequence>
<reference evidence="1 2" key="1">
    <citation type="journal article" date="2022" name="DNA Res.">
        <title>Chromosomal-level genome assembly of the orchid tree Bauhinia variegata (Leguminosae; Cercidoideae) supports the allotetraploid origin hypothesis of Bauhinia.</title>
        <authorList>
            <person name="Zhong Y."/>
            <person name="Chen Y."/>
            <person name="Zheng D."/>
            <person name="Pang J."/>
            <person name="Liu Y."/>
            <person name="Luo S."/>
            <person name="Meng S."/>
            <person name="Qian L."/>
            <person name="Wei D."/>
            <person name="Dai S."/>
            <person name="Zhou R."/>
        </authorList>
    </citation>
    <scope>NUCLEOTIDE SEQUENCE [LARGE SCALE GENOMIC DNA]</scope>
    <source>
        <strain evidence="1">BV-YZ2020</strain>
    </source>
</reference>
<dbReference type="EMBL" id="CM039433">
    <property type="protein sequence ID" value="KAI4327223.1"/>
    <property type="molecule type" value="Genomic_DNA"/>
</dbReference>